<dbReference type="AlphaFoldDB" id="A0ABD0VSD5"/>
<keyword evidence="10" id="KW-1185">Reference proteome</keyword>
<evidence type="ECO:0000256" key="7">
    <source>
        <dbReference type="PIRSR" id="PIRSR602401-1"/>
    </source>
</evidence>
<dbReference type="InterPro" id="IPR036396">
    <property type="entry name" value="Cyt_P450_sf"/>
</dbReference>
<evidence type="ECO:0000313" key="9">
    <source>
        <dbReference type="EMBL" id="KAL0925676.1"/>
    </source>
</evidence>
<dbReference type="InterPro" id="IPR002401">
    <property type="entry name" value="Cyt_P450_E_grp-I"/>
</dbReference>
<dbReference type="PANTHER" id="PTHR47953">
    <property type="entry name" value="OS08G0105600 PROTEIN"/>
    <property type="match status" value="1"/>
</dbReference>
<keyword evidence="2 7" id="KW-0349">Heme</keyword>
<proteinExistence type="inferred from homology"/>
<keyword evidence="3 7" id="KW-0479">Metal-binding</keyword>
<dbReference type="Proteomes" id="UP001552299">
    <property type="component" value="Unassembled WGS sequence"/>
</dbReference>
<dbReference type="GO" id="GO:0046872">
    <property type="term" value="F:metal ion binding"/>
    <property type="evidence" value="ECO:0007669"/>
    <property type="project" value="UniProtKB-KW"/>
</dbReference>
<dbReference type="SUPFAM" id="SSF48264">
    <property type="entry name" value="Cytochrome P450"/>
    <property type="match status" value="1"/>
</dbReference>
<evidence type="ECO:0000256" key="5">
    <source>
        <dbReference type="ARBA" id="ARBA00023004"/>
    </source>
</evidence>
<dbReference type="InterPro" id="IPR001128">
    <property type="entry name" value="Cyt_P450"/>
</dbReference>
<evidence type="ECO:0000256" key="6">
    <source>
        <dbReference type="ARBA" id="ARBA00023033"/>
    </source>
</evidence>
<gene>
    <name evidence="9" type="ORF">M5K25_004041</name>
</gene>
<evidence type="ECO:0000256" key="8">
    <source>
        <dbReference type="RuleBase" id="RU000461"/>
    </source>
</evidence>
<evidence type="ECO:0000256" key="4">
    <source>
        <dbReference type="ARBA" id="ARBA00023002"/>
    </source>
</evidence>
<keyword evidence="5 7" id="KW-0408">Iron</keyword>
<reference evidence="9 10" key="1">
    <citation type="journal article" date="2024" name="Plant Biotechnol. J.">
        <title>Dendrobium thyrsiflorum genome and its molecular insights into genes involved in important horticultural traits.</title>
        <authorList>
            <person name="Chen B."/>
            <person name="Wang J.Y."/>
            <person name="Zheng P.J."/>
            <person name="Li K.L."/>
            <person name="Liang Y.M."/>
            <person name="Chen X.F."/>
            <person name="Zhang C."/>
            <person name="Zhao X."/>
            <person name="He X."/>
            <person name="Zhang G.Q."/>
            <person name="Liu Z.J."/>
            <person name="Xu Q."/>
        </authorList>
    </citation>
    <scope>NUCLEOTIDE SEQUENCE [LARGE SCALE GENOMIC DNA]</scope>
    <source>
        <strain evidence="9">GZMU011</strain>
    </source>
</reference>
<evidence type="ECO:0000256" key="3">
    <source>
        <dbReference type="ARBA" id="ARBA00022723"/>
    </source>
</evidence>
<dbReference type="PRINTS" id="PR00463">
    <property type="entry name" value="EP450I"/>
</dbReference>
<name>A0ABD0VSD5_DENTH</name>
<feature type="binding site" description="axial binding residue" evidence="7">
    <location>
        <position position="121"/>
    </location>
    <ligand>
        <name>heme</name>
        <dbReference type="ChEBI" id="CHEBI:30413"/>
    </ligand>
    <ligandPart>
        <name>Fe</name>
        <dbReference type="ChEBI" id="CHEBI:18248"/>
    </ligandPart>
</feature>
<evidence type="ECO:0000256" key="1">
    <source>
        <dbReference type="ARBA" id="ARBA00010617"/>
    </source>
</evidence>
<keyword evidence="4 8" id="KW-0560">Oxidoreductase</keyword>
<dbReference type="Pfam" id="PF00067">
    <property type="entry name" value="p450"/>
    <property type="match status" value="1"/>
</dbReference>
<sequence length="168" mass="19478">MTRGMPQPEEEKKRGNKEMTFTHEELLGQLSYLKVFIKEVVRLHPPAPLLLPRESLQECQIQGYNIPKQTRLLINAWAFGRDKSYWKAPEQFKLERFFDTNVDYKGKEFHFIPFGVGHRICPGMDFTMVAIEIALANLLHRFDWSLPSGITIEDMDMVEHGGAIASRK</sequence>
<dbReference type="Gene3D" id="1.10.630.10">
    <property type="entry name" value="Cytochrome P450"/>
    <property type="match status" value="1"/>
</dbReference>
<dbReference type="InterPro" id="IPR052306">
    <property type="entry name" value="CYP450_71D"/>
</dbReference>
<dbReference type="InterPro" id="IPR017972">
    <property type="entry name" value="Cyt_P450_CS"/>
</dbReference>
<dbReference type="EMBL" id="JANQDX010000004">
    <property type="protein sequence ID" value="KAL0925676.1"/>
    <property type="molecule type" value="Genomic_DNA"/>
</dbReference>
<evidence type="ECO:0000256" key="2">
    <source>
        <dbReference type="ARBA" id="ARBA00022617"/>
    </source>
</evidence>
<comment type="similarity">
    <text evidence="1 8">Belongs to the cytochrome P450 family.</text>
</comment>
<evidence type="ECO:0008006" key="11">
    <source>
        <dbReference type="Google" id="ProtNLM"/>
    </source>
</evidence>
<comment type="cofactor">
    <cofactor evidence="7">
        <name>heme</name>
        <dbReference type="ChEBI" id="CHEBI:30413"/>
    </cofactor>
</comment>
<protein>
    <recommendedName>
        <fullName evidence="11">Cytochrome P450</fullName>
    </recommendedName>
</protein>
<keyword evidence="6 8" id="KW-0503">Monooxygenase</keyword>
<organism evidence="9 10">
    <name type="scientific">Dendrobium thyrsiflorum</name>
    <name type="common">Pinecone-like raceme dendrobium</name>
    <name type="synonym">Orchid</name>
    <dbReference type="NCBI Taxonomy" id="117978"/>
    <lineage>
        <taxon>Eukaryota</taxon>
        <taxon>Viridiplantae</taxon>
        <taxon>Streptophyta</taxon>
        <taxon>Embryophyta</taxon>
        <taxon>Tracheophyta</taxon>
        <taxon>Spermatophyta</taxon>
        <taxon>Magnoliopsida</taxon>
        <taxon>Liliopsida</taxon>
        <taxon>Asparagales</taxon>
        <taxon>Orchidaceae</taxon>
        <taxon>Epidendroideae</taxon>
        <taxon>Malaxideae</taxon>
        <taxon>Dendrobiinae</taxon>
        <taxon>Dendrobium</taxon>
    </lineage>
</organism>
<comment type="caution">
    <text evidence="9">The sequence shown here is derived from an EMBL/GenBank/DDBJ whole genome shotgun (WGS) entry which is preliminary data.</text>
</comment>
<accession>A0ABD0VSD5</accession>
<dbReference type="GO" id="GO:0004497">
    <property type="term" value="F:monooxygenase activity"/>
    <property type="evidence" value="ECO:0007669"/>
    <property type="project" value="UniProtKB-KW"/>
</dbReference>
<dbReference type="PROSITE" id="PS00086">
    <property type="entry name" value="CYTOCHROME_P450"/>
    <property type="match status" value="1"/>
</dbReference>
<dbReference type="PANTHER" id="PTHR47953:SF5">
    <property type="entry name" value="CYTOCHROME P450 71AV8-LIKE"/>
    <property type="match status" value="1"/>
</dbReference>
<evidence type="ECO:0000313" key="10">
    <source>
        <dbReference type="Proteomes" id="UP001552299"/>
    </source>
</evidence>